<dbReference type="Proteomes" id="UP000242915">
    <property type="component" value="Unassembled WGS sequence"/>
</dbReference>
<reference evidence="3" key="1">
    <citation type="submission" date="2017-06" db="EMBL/GenBank/DDBJ databases">
        <authorList>
            <person name="Varghese N."/>
            <person name="Submissions S."/>
        </authorList>
    </citation>
    <scope>NUCLEOTIDE SEQUENCE [LARGE SCALE GENOMIC DNA]</scope>
    <source>
        <strain evidence="3">CIP 108523</strain>
    </source>
</reference>
<feature type="domain" description="HNH" evidence="1">
    <location>
        <begin position="51"/>
        <end position="85"/>
    </location>
</feature>
<dbReference type="AlphaFoldDB" id="A0A239GTH1"/>
<keyword evidence="3" id="KW-1185">Reference proteome</keyword>
<dbReference type="Gene3D" id="1.10.30.50">
    <property type="match status" value="1"/>
</dbReference>
<dbReference type="InterPro" id="IPR003615">
    <property type="entry name" value="HNH_nuc"/>
</dbReference>
<dbReference type="Pfam" id="PF01844">
    <property type="entry name" value="HNH"/>
    <property type="match status" value="1"/>
</dbReference>
<protein>
    <submittedName>
        <fullName evidence="2">HNH endonuclease</fullName>
    </submittedName>
</protein>
<dbReference type="CDD" id="cd00085">
    <property type="entry name" value="HNHc"/>
    <property type="match status" value="1"/>
</dbReference>
<evidence type="ECO:0000313" key="2">
    <source>
        <dbReference type="EMBL" id="SNS72132.1"/>
    </source>
</evidence>
<organism evidence="2 3">
    <name type="scientific">Pseudomonas segetis</name>
    <dbReference type="NCBI Taxonomy" id="298908"/>
    <lineage>
        <taxon>Bacteria</taxon>
        <taxon>Pseudomonadati</taxon>
        <taxon>Pseudomonadota</taxon>
        <taxon>Gammaproteobacteria</taxon>
        <taxon>Pseudomonadales</taxon>
        <taxon>Pseudomonadaceae</taxon>
        <taxon>Pseudomonas</taxon>
    </lineage>
</organism>
<name>A0A239GTH1_9PSED</name>
<dbReference type="GO" id="GO:0003676">
    <property type="term" value="F:nucleic acid binding"/>
    <property type="evidence" value="ECO:0007669"/>
    <property type="project" value="InterPro"/>
</dbReference>
<keyword evidence="2" id="KW-0255">Endonuclease</keyword>
<keyword evidence="2" id="KW-0378">Hydrolase</keyword>
<proteinExistence type="predicted"/>
<dbReference type="GO" id="GO:0004519">
    <property type="term" value="F:endonuclease activity"/>
    <property type="evidence" value="ECO:0007669"/>
    <property type="project" value="UniProtKB-KW"/>
</dbReference>
<gene>
    <name evidence="2" type="ORF">SAMN05216255_3132</name>
</gene>
<dbReference type="InterPro" id="IPR002711">
    <property type="entry name" value="HNH"/>
</dbReference>
<evidence type="ECO:0000313" key="3">
    <source>
        <dbReference type="Proteomes" id="UP000242915"/>
    </source>
</evidence>
<dbReference type="GO" id="GO:0008270">
    <property type="term" value="F:zinc ion binding"/>
    <property type="evidence" value="ECO:0007669"/>
    <property type="project" value="InterPro"/>
</dbReference>
<dbReference type="EMBL" id="FZOG01000004">
    <property type="protein sequence ID" value="SNS72132.1"/>
    <property type="molecule type" value="Genomic_DNA"/>
</dbReference>
<accession>A0A239GTH1</accession>
<sequence>MAQSPLKKHRKSAFNRQNGKCCYCGFQMWQNSAEEFATQHKISVKQAMHFQCTAEHLRARQDGGKDSSLNIAAACKRCNRLRHSRKTAPSPSDYQRFVQKRLNTGGWIAIPPTANLPRSRAPVIE</sequence>
<evidence type="ECO:0000259" key="1">
    <source>
        <dbReference type="Pfam" id="PF01844"/>
    </source>
</evidence>
<keyword evidence="2" id="KW-0540">Nuclease</keyword>